<accession>A0A8H7ZSK1</accession>
<dbReference type="PANTHER" id="PTHR31315:SF1">
    <property type="entry name" value="PROTEIN SIP5"/>
    <property type="match status" value="1"/>
</dbReference>
<name>A0A8H7ZSK1_9FUNG</name>
<dbReference type="Proteomes" id="UP000673691">
    <property type="component" value="Unassembled WGS sequence"/>
</dbReference>
<dbReference type="AlphaFoldDB" id="A0A8H7ZSK1"/>
<comment type="similarity">
    <text evidence="1">Belongs to the SIP5 family.</text>
</comment>
<protein>
    <submittedName>
        <fullName evidence="3">Uncharacterized protein</fullName>
    </submittedName>
</protein>
<dbReference type="OrthoDB" id="21471at2759"/>
<dbReference type="GO" id="GO:0005737">
    <property type="term" value="C:cytoplasm"/>
    <property type="evidence" value="ECO:0007669"/>
    <property type="project" value="TreeGrafter"/>
</dbReference>
<proteinExistence type="inferred from homology"/>
<gene>
    <name evidence="3" type="ORF">BJ554DRAFT_1137</name>
</gene>
<evidence type="ECO:0000313" key="3">
    <source>
        <dbReference type="EMBL" id="KAG5458607.1"/>
    </source>
</evidence>
<feature type="compositionally biased region" description="Low complexity" evidence="2">
    <location>
        <begin position="102"/>
        <end position="114"/>
    </location>
</feature>
<feature type="region of interest" description="Disordered" evidence="2">
    <location>
        <begin position="88"/>
        <end position="139"/>
    </location>
</feature>
<keyword evidence="4" id="KW-1185">Reference proteome</keyword>
<dbReference type="InterPro" id="IPR039301">
    <property type="entry name" value="Sip5/DA2"/>
</dbReference>
<dbReference type="EMBL" id="JAEFCI010008215">
    <property type="protein sequence ID" value="KAG5458607.1"/>
    <property type="molecule type" value="Genomic_DNA"/>
</dbReference>
<evidence type="ECO:0000256" key="2">
    <source>
        <dbReference type="SAM" id="MobiDB-lite"/>
    </source>
</evidence>
<dbReference type="PANTHER" id="PTHR31315">
    <property type="entry name" value="PROTEIN SIP5"/>
    <property type="match status" value="1"/>
</dbReference>
<evidence type="ECO:0000313" key="4">
    <source>
        <dbReference type="Proteomes" id="UP000673691"/>
    </source>
</evidence>
<feature type="compositionally biased region" description="Low complexity" evidence="2">
    <location>
        <begin position="125"/>
        <end position="138"/>
    </location>
</feature>
<feature type="region of interest" description="Disordered" evidence="2">
    <location>
        <begin position="1"/>
        <end position="36"/>
    </location>
</feature>
<feature type="compositionally biased region" description="Gly residues" evidence="2">
    <location>
        <begin position="115"/>
        <end position="124"/>
    </location>
</feature>
<reference evidence="3 4" key="1">
    <citation type="journal article" name="Sci. Rep.">
        <title>Genome-scale phylogenetic analyses confirm Olpidium as the closest living zoosporic fungus to the non-flagellated, terrestrial fungi.</title>
        <authorList>
            <person name="Chang Y."/>
            <person name="Rochon D."/>
            <person name="Sekimoto S."/>
            <person name="Wang Y."/>
            <person name="Chovatia M."/>
            <person name="Sandor L."/>
            <person name="Salamov A."/>
            <person name="Grigoriev I.V."/>
            <person name="Stajich J.E."/>
            <person name="Spatafora J.W."/>
        </authorList>
    </citation>
    <scope>NUCLEOTIDE SEQUENCE [LARGE SCALE GENOMIC DNA]</scope>
    <source>
        <strain evidence="3">S191</strain>
    </source>
</reference>
<sequence>MGNAFTKKSDEAGGSAAAETFDGGGFVPLGVYPNQPQDYDRKVVRKLIIERKLSPFYKGLADVDDLPPGAIDGEFAADAFAGAAADTAAANGGNKGEPAKQSPSSGAGAADGSPSAGGGGGGAGSTSRSATSTSSAAPHLKRTSFHSRFAVSGLAAGSSSPSSVVGAPLRRSNSCSNTAAPHAAASPVQISPRELYDRPVECPICFLVRITSVVLFCVCSGEKRVRCLCTPSFASVFYSFLLFAHFDGPGTHRCPRAALDTQVFLWILSGSPH</sequence>
<evidence type="ECO:0000256" key="1">
    <source>
        <dbReference type="ARBA" id="ARBA00010402"/>
    </source>
</evidence>
<organism evidence="3 4">
    <name type="scientific">Olpidium bornovanus</name>
    <dbReference type="NCBI Taxonomy" id="278681"/>
    <lineage>
        <taxon>Eukaryota</taxon>
        <taxon>Fungi</taxon>
        <taxon>Fungi incertae sedis</taxon>
        <taxon>Olpidiomycota</taxon>
        <taxon>Olpidiomycotina</taxon>
        <taxon>Olpidiomycetes</taxon>
        <taxon>Olpidiales</taxon>
        <taxon>Olpidiaceae</taxon>
        <taxon>Olpidium</taxon>
    </lineage>
</organism>
<comment type="caution">
    <text evidence="3">The sequence shown here is derived from an EMBL/GenBank/DDBJ whole genome shotgun (WGS) entry which is preliminary data.</text>
</comment>